<feature type="region of interest" description="Disordered" evidence="1">
    <location>
        <begin position="162"/>
        <end position="200"/>
    </location>
</feature>
<proteinExistence type="predicted"/>
<organism evidence="2">
    <name type="scientific">Vitis vinifera</name>
    <name type="common">Grape</name>
    <dbReference type="NCBI Taxonomy" id="29760"/>
    <lineage>
        <taxon>Eukaryota</taxon>
        <taxon>Viridiplantae</taxon>
        <taxon>Streptophyta</taxon>
        <taxon>Embryophyta</taxon>
        <taxon>Tracheophyta</taxon>
        <taxon>Spermatophyta</taxon>
        <taxon>Magnoliopsida</taxon>
        <taxon>eudicotyledons</taxon>
        <taxon>Gunneridae</taxon>
        <taxon>Pentapetalae</taxon>
        <taxon>rosids</taxon>
        <taxon>Vitales</taxon>
        <taxon>Vitaceae</taxon>
        <taxon>Viteae</taxon>
        <taxon>Vitis</taxon>
    </lineage>
</organism>
<accession>A5CBK5</accession>
<dbReference type="EMBL" id="AM489151">
    <property type="protein sequence ID" value="CAN68879.1"/>
    <property type="molecule type" value="Genomic_DNA"/>
</dbReference>
<reference evidence="2" key="1">
    <citation type="journal article" date="2007" name="PLoS ONE">
        <title>The first genome sequence of an elite grapevine cultivar (Pinot noir Vitis vinifera L.): coping with a highly heterozygous genome.</title>
        <authorList>
            <person name="Velasco R."/>
            <person name="Zharkikh A."/>
            <person name="Troggio M."/>
            <person name="Cartwright D.A."/>
            <person name="Cestaro A."/>
            <person name="Pruss D."/>
            <person name="Pindo M."/>
            <person name="FitzGerald L.M."/>
            <person name="Vezzulli S."/>
            <person name="Reid J."/>
            <person name="Malacarne G."/>
            <person name="Iliev D."/>
            <person name="Coppola G."/>
            <person name="Wardell B."/>
            <person name="Micheletti D."/>
            <person name="Macalma T."/>
            <person name="Facci M."/>
            <person name="Mitchell J.T."/>
            <person name="Perazzolli M."/>
            <person name="Eldredge G."/>
            <person name="Gatto P."/>
            <person name="Oyzerski R."/>
            <person name="Moretto M."/>
            <person name="Gutin N."/>
            <person name="Stefanini M."/>
            <person name="Chen Y."/>
            <person name="Segala C."/>
            <person name="Davenport C."/>
            <person name="Dematte L."/>
            <person name="Mraz A."/>
            <person name="Battilana J."/>
            <person name="Stormo K."/>
            <person name="Costa F."/>
            <person name="Tao Q."/>
            <person name="Si-Ammour A."/>
            <person name="Harkins T."/>
            <person name="Lackey A."/>
            <person name="Perbost C."/>
            <person name="Taillon B."/>
            <person name="Stella A."/>
            <person name="Solovyev V."/>
            <person name="Fawcett J.A."/>
            <person name="Sterck L."/>
            <person name="Vandepoele K."/>
            <person name="Grando S.M."/>
            <person name="Toppo S."/>
            <person name="Moser C."/>
            <person name="Lanchbury J."/>
            <person name="Bogden R."/>
            <person name="Skolnick M."/>
            <person name="Sgaramella V."/>
            <person name="Bhatnagar S.K."/>
            <person name="Fontana P."/>
            <person name="Gutin A."/>
            <person name="Van de Peer Y."/>
            <person name="Salamini F."/>
            <person name="Viola R."/>
        </authorList>
    </citation>
    <scope>NUCLEOTIDE SEQUENCE</scope>
</reference>
<name>A5CBK5_VITVI</name>
<feature type="region of interest" description="Disordered" evidence="1">
    <location>
        <begin position="364"/>
        <end position="398"/>
    </location>
</feature>
<evidence type="ECO:0000313" key="2">
    <source>
        <dbReference type="EMBL" id="CAN68879.1"/>
    </source>
</evidence>
<gene>
    <name evidence="2" type="ORF">VITISV_002651</name>
</gene>
<sequence>MGRVTDSDNCVVPHRFPYGLKPLSMTARGGVASTSESGKERWGHLVEWVKKASFTRLNKLFKIDASKRNHKVLLSDNNLLALINDPKSFIIPVFPHVAPPSLIPNEHFMMKDLPFYEVACLVDSEARQARLEEREKKRQERTLRQAPATSRLSSNFVPVQRVKTPPLAPSSSPSASSFSSSLSSSTSSSKPETRVDQVVPPIICKEEEKEEDITSNLRVRFRERQCKHLSESIAINPTSKIRNLPVRNLFQLLHRCQRLRLLLQRLLLSQMRNFLPLMTLLIMSQGGPPSTRTISAKNRLITWFLLIFVRSQAMSPTERRYVHVRLHDFQDGRSEELEAEYQKQVDDMSFYGYQYCMKKHGIAQDTPSFPSDDEDEALSGPARGRGDTSRAGPSSEQA</sequence>
<protein>
    <submittedName>
        <fullName evidence="2">Uncharacterized protein</fullName>
    </submittedName>
</protein>
<feature type="compositionally biased region" description="Low complexity" evidence="1">
    <location>
        <begin position="163"/>
        <end position="190"/>
    </location>
</feature>
<dbReference type="AlphaFoldDB" id="A5CBK5"/>
<evidence type="ECO:0000256" key="1">
    <source>
        <dbReference type="SAM" id="MobiDB-lite"/>
    </source>
</evidence>